<dbReference type="CDD" id="cd07570">
    <property type="entry name" value="GAT_Gln-NAD-synth"/>
    <property type="match status" value="1"/>
</dbReference>
<dbReference type="GO" id="GO:0005737">
    <property type="term" value="C:cytoplasm"/>
    <property type="evidence" value="ECO:0007669"/>
    <property type="project" value="InterPro"/>
</dbReference>
<dbReference type="FunFam" id="3.40.50.620:FF:000106">
    <property type="entry name" value="Glutamine-dependent NAD(+) synthetase"/>
    <property type="match status" value="1"/>
</dbReference>
<dbReference type="InterPro" id="IPR003694">
    <property type="entry name" value="NAD_synthase"/>
</dbReference>
<dbReference type="GO" id="GO:0000257">
    <property type="term" value="F:nitrilase activity"/>
    <property type="evidence" value="ECO:0007669"/>
    <property type="project" value="UniProtKB-ARBA"/>
</dbReference>
<evidence type="ECO:0000256" key="4">
    <source>
        <dbReference type="ARBA" id="ARBA00022741"/>
    </source>
</evidence>
<evidence type="ECO:0000256" key="10">
    <source>
        <dbReference type="RuleBase" id="RU003811"/>
    </source>
</evidence>
<dbReference type="SUPFAM" id="SSF52402">
    <property type="entry name" value="Adenine nucleotide alpha hydrolases-like"/>
    <property type="match status" value="1"/>
</dbReference>
<dbReference type="HAMAP" id="MF_02090">
    <property type="entry name" value="NadE_glutamine_dep"/>
    <property type="match status" value="1"/>
</dbReference>
<feature type="binding site" evidence="7">
    <location>
        <position position="117"/>
    </location>
    <ligand>
        <name>L-glutamine</name>
        <dbReference type="ChEBI" id="CHEBI:58359"/>
    </ligand>
</feature>
<feature type="active site" description="For glutaminase activity" evidence="7">
    <location>
        <position position="111"/>
    </location>
</feature>
<dbReference type="Pfam" id="PF02540">
    <property type="entry name" value="NAD_synthase"/>
    <property type="match status" value="1"/>
</dbReference>
<gene>
    <name evidence="7" type="primary">nadE</name>
    <name evidence="12" type="ORF">FVE67_06040</name>
</gene>
<dbReference type="InterPro" id="IPR014445">
    <property type="entry name" value="Gln-dep_NAD_synthase"/>
</dbReference>
<dbReference type="Pfam" id="PF00795">
    <property type="entry name" value="CN_hydrolase"/>
    <property type="match status" value="1"/>
</dbReference>
<comment type="similarity">
    <text evidence="2 7 8">In the C-terminal section; belongs to the NAD synthetase family.</text>
</comment>
<feature type="binding site" evidence="7">
    <location>
        <position position="373"/>
    </location>
    <ligand>
        <name>deamido-NAD(+)</name>
        <dbReference type="ChEBI" id="CHEBI:58437"/>
        <note>ligand shared between two neighboring subunits</note>
    </ligand>
</feature>
<dbReference type="Proteomes" id="UP000501253">
    <property type="component" value="Chromosome"/>
</dbReference>
<dbReference type="Gene3D" id="3.40.50.620">
    <property type="entry name" value="HUPs"/>
    <property type="match status" value="1"/>
</dbReference>
<dbReference type="Gene3D" id="3.60.110.10">
    <property type="entry name" value="Carbon-nitrogen hydrolase"/>
    <property type="match status" value="1"/>
</dbReference>
<dbReference type="GO" id="GO:0005524">
    <property type="term" value="F:ATP binding"/>
    <property type="evidence" value="ECO:0007669"/>
    <property type="project" value="UniProtKB-UniRule"/>
</dbReference>
<evidence type="ECO:0000313" key="12">
    <source>
        <dbReference type="EMBL" id="QJA06391.1"/>
    </source>
</evidence>
<dbReference type="PIRSF" id="PIRSF006630">
    <property type="entry name" value="NADS_GAT"/>
    <property type="match status" value="1"/>
</dbReference>
<keyword evidence="4 7" id="KW-0547">Nucleotide-binding</keyword>
<evidence type="ECO:0000256" key="7">
    <source>
        <dbReference type="HAMAP-Rule" id="MF_02090"/>
    </source>
</evidence>
<dbReference type="NCBIfam" id="NF010588">
    <property type="entry name" value="PRK13981.1"/>
    <property type="match status" value="1"/>
</dbReference>
<dbReference type="AlphaFoldDB" id="A0A6H1WT92"/>
<feature type="active site" description="Proton acceptor" evidence="9">
    <location>
        <position position="41"/>
    </location>
</feature>
<comment type="pathway">
    <text evidence="1 7 8">Cofactor biosynthesis; NAD(+) biosynthesis; NAD(+) from deamido-NAD(+) (L-Gln route): step 1/1.</text>
</comment>
<keyword evidence="5 7" id="KW-0067">ATP-binding</keyword>
<feature type="binding site" evidence="7">
    <location>
        <position position="403"/>
    </location>
    <ligand>
        <name>deamido-NAD(+)</name>
        <dbReference type="ChEBI" id="CHEBI:58437"/>
        <note>ligand shared between two neighboring subunits</note>
    </ligand>
</feature>
<dbReference type="InterPro" id="IPR036526">
    <property type="entry name" value="C-N_Hydrolase_sf"/>
</dbReference>
<dbReference type="RefSeq" id="WP_168719741.1">
    <property type="nucleotide sequence ID" value="NZ_CP042909.1"/>
</dbReference>
<evidence type="ECO:0000256" key="5">
    <source>
        <dbReference type="ARBA" id="ARBA00022840"/>
    </source>
</evidence>
<dbReference type="GO" id="GO:0003952">
    <property type="term" value="F:NAD+ synthase (glutamine-hydrolyzing) activity"/>
    <property type="evidence" value="ECO:0007669"/>
    <property type="project" value="UniProtKB-UniRule"/>
</dbReference>
<name>A0A6H1WT92_9BACT</name>
<feature type="binding site" evidence="7">
    <location>
        <position position="513"/>
    </location>
    <ligand>
        <name>deamido-NAD(+)</name>
        <dbReference type="ChEBI" id="CHEBI:58437"/>
        <note>ligand shared between two neighboring subunits</note>
    </ligand>
</feature>
<keyword evidence="13" id="KW-1185">Reference proteome</keyword>
<keyword evidence="3 7" id="KW-0436">Ligase</keyword>
<dbReference type="NCBIfam" id="TIGR00552">
    <property type="entry name" value="nadE"/>
    <property type="match status" value="1"/>
</dbReference>
<dbReference type="EMBL" id="CP042909">
    <property type="protein sequence ID" value="QJA06391.1"/>
    <property type="molecule type" value="Genomic_DNA"/>
</dbReference>
<comment type="similarity">
    <text evidence="10">Belongs to the NAD synthetase family.</text>
</comment>
<dbReference type="CDD" id="cd00553">
    <property type="entry name" value="NAD_synthase"/>
    <property type="match status" value="1"/>
</dbReference>
<dbReference type="PANTHER" id="PTHR23090">
    <property type="entry name" value="NH 3 /GLUTAMINE-DEPENDENT NAD + SYNTHETASE"/>
    <property type="match status" value="1"/>
</dbReference>
<accession>A0A6H1WT92</accession>
<dbReference type="GO" id="GO:0009435">
    <property type="term" value="P:NAD+ biosynthetic process"/>
    <property type="evidence" value="ECO:0007669"/>
    <property type="project" value="UniProtKB-UniRule"/>
</dbReference>
<dbReference type="UniPathway" id="UPA00253">
    <property type="reaction ID" value="UER00334"/>
</dbReference>
<evidence type="ECO:0000256" key="2">
    <source>
        <dbReference type="ARBA" id="ARBA00007145"/>
    </source>
</evidence>
<feature type="active site" description="Nucleophile; for glutaminase activity" evidence="7">
    <location>
        <position position="147"/>
    </location>
</feature>
<dbReference type="InterPro" id="IPR014729">
    <property type="entry name" value="Rossmann-like_a/b/a_fold"/>
</dbReference>
<evidence type="ECO:0000256" key="8">
    <source>
        <dbReference type="PIRNR" id="PIRNR006630"/>
    </source>
</evidence>
<dbReference type="InterPro" id="IPR022310">
    <property type="entry name" value="NAD/GMP_synthase"/>
</dbReference>
<feature type="binding site" evidence="7">
    <location>
        <position position="187"/>
    </location>
    <ligand>
        <name>L-glutamine</name>
        <dbReference type="ChEBI" id="CHEBI:58359"/>
    </ligand>
</feature>
<evidence type="ECO:0000313" key="13">
    <source>
        <dbReference type="Proteomes" id="UP000501253"/>
    </source>
</evidence>
<comment type="caution">
    <text evidence="7">Lacks conserved residue(s) required for the propagation of feature annotation.</text>
</comment>
<proteinExistence type="inferred from homology"/>
<dbReference type="KEGG" id="tmai:FVE67_06040"/>
<dbReference type="PANTHER" id="PTHR23090:SF9">
    <property type="entry name" value="GLUTAMINE-DEPENDENT NAD(+) SYNTHETASE"/>
    <property type="match status" value="1"/>
</dbReference>
<dbReference type="InterPro" id="IPR000132">
    <property type="entry name" value="Nitrilase/CN_hydratase_CS"/>
</dbReference>
<feature type="binding site" evidence="7">
    <location>
        <position position="398"/>
    </location>
    <ligand>
        <name>ATP</name>
        <dbReference type="ChEBI" id="CHEBI:30616"/>
    </ligand>
</feature>
<organism evidence="12 13">
    <name type="scientific">Thermosulfurimonas marina</name>
    <dbReference type="NCBI Taxonomy" id="2047767"/>
    <lineage>
        <taxon>Bacteria</taxon>
        <taxon>Pseudomonadati</taxon>
        <taxon>Thermodesulfobacteriota</taxon>
        <taxon>Thermodesulfobacteria</taxon>
        <taxon>Thermodesulfobacteriales</taxon>
        <taxon>Thermodesulfobacteriaceae</taxon>
        <taxon>Thermosulfurimonas</taxon>
    </lineage>
</organism>
<dbReference type="PROSITE" id="PS50263">
    <property type="entry name" value="CN_HYDROLASE"/>
    <property type="match status" value="1"/>
</dbReference>
<evidence type="ECO:0000259" key="11">
    <source>
        <dbReference type="PROSITE" id="PS50263"/>
    </source>
</evidence>
<feature type="active site" description="Proton acceptor; for glutaminase activity" evidence="7">
    <location>
        <position position="41"/>
    </location>
</feature>
<dbReference type="GO" id="GO:0004359">
    <property type="term" value="F:glutaminase activity"/>
    <property type="evidence" value="ECO:0007669"/>
    <property type="project" value="InterPro"/>
</dbReference>
<comment type="function">
    <text evidence="7">Catalyzes the ATP-dependent amidation of deamido-NAD to form NAD. Uses L-glutamine as a nitrogen source.</text>
</comment>
<dbReference type="EC" id="6.3.5.1" evidence="7 8"/>
<evidence type="ECO:0000256" key="9">
    <source>
        <dbReference type="PROSITE-ProRule" id="PRU10139"/>
    </source>
</evidence>
<evidence type="ECO:0000256" key="6">
    <source>
        <dbReference type="ARBA" id="ARBA00023027"/>
    </source>
</evidence>
<reference evidence="12 13" key="1">
    <citation type="submission" date="2019-08" db="EMBL/GenBank/DDBJ databases">
        <title>Complete genome sequence of Thermosulfurimonas marina SU872T, an anaerobic thermophilic chemolithoautotrophic bacterium isolated from a shallow marine hydrothermal vent.</title>
        <authorList>
            <person name="Allioux M."/>
            <person name="Jebbar M."/>
            <person name="Slobodkina G."/>
            <person name="Slobodkin A."/>
            <person name="Moalic Y."/>
            <person name="Frolova A."/>
            <person name="Shao Z."/>
            <person name="Alain K."/>
        </authorList>
    </citation>
    <scope>NUCLEOTIDE SEQUENCE [LARGE SCALE GENOMIC DNA]</scope>
    <source>
        <strain evidence="12 13">SU872</strain>
    </source>
</reference>
<keyword evidence="6 7" id="KW-0520">NAD</keyword>
<evidence type="ECO:0000256" key="3">
    <source>
        <dbReference type="ARBA" id="ARBA00022598"/>
    </source>
</evidence>
<sequence length="548" mass="60987">MKIALAQINPTIGDLQGNLEKILEFWERARELGADLVIFPELSLCGYPPRDLLLRSEFLQAVHRTLEKLAARIRRPAAVVGYPEENPGPGRALFNALAFIEEGRILFRYRKRLLPYYDVFDEPRYFEPGVSAGIFTWRGKRLAFTICEDLWSHEGYVPRPYPVDTLAGLTEVQAVINLAASPFHLGKGLLRRALMARNAARLRAPVIEVNQVGGHDHLLFDGQSLAVSPEGELLAQARDFEEDLVWCDLETGEGVVRPVSERRMESLLKALTLGVRDFFRRVKAQGAILGLSGGIDSSVTAVIAARALGPEKVLGVLLPSPYNSPESEEDALALARNLGLRTLKIPIGEILSTMKEALSRALGTEIQGLTEENLQARIRGNLLMALSNQFPGYLVLNTGNKSEIAVGYCTLYGDTCGALSVLGDLTKDLVYELALEINRERPLIPERVLRKPPSAELRPGQRDEDDLPPYWMVNSLVRGYVEEGLSPEELVARGFPEKVVREVLGRLRRAEFKRWQLPPTLRVSPRAFGYGWRYPIAHAFPLEAPDGS</sequence>
<dbReference type="InterPro" id="IPR003010">
    <property type="entry name" value="C-N_Hydrolase"/>
</dbReference>
<feature type="binding site" evidence="7">
    <location>
        <position position="181"/>
    </location>
    <ligand>
        <name>L-glutamine</name>
        <dbReference type="ChEBI" id="CHEBI:58359"/>
    </ligand>
</feature>
<feature type="binding site" evidence="7">
    <location>
        <begin position="290"/>
        <end position="297"/>
    </location>
    <ligand>
        <name>ATP</name>
        <dbReference type="ChEBI" id="CHEBI:30616"/>
    </ligand>
</feature>
<feature type="domain" description="CN hydrolase" evidence="11">
    <location>
        <begin position="1"/>
        <end position="251"/>
    </location>
</feature>
<evidence type="ECO:0000256" key="1">
    <source>
        <dbReference type="ARBA" id="ARBA00005188"/>
    </source>
</evidence>
<dbReference type="GO" id="GO:0008795">
    <property type="term" value="F:NAD+ synthase activity"/>
    <property type="evidence" value="ECO:0007669"/>
    <property type="project" value="UniProtKB-UniRule"/>
</dbReference>
<dbReference type="SUPFAM" id="SSF56317">
    <property type="entry name" value="Carbon-nitrogen hydrolase"/>
    <property type="match status" value="1"/>
</dbReference>
<dbReference type="PROSITE" id="PS00920">
    <property type="entry name" value="NITRIL_CHT_1"/>
    <property type="match status" value="1"/>
</dbReference>
<protein>
    <recommendedName>
        <fullName evidence="7 8">Glutamine-dependent NAD(+) synthetase</fullName>
        <ecNumber evidence="7 8">6.3.5.1</ecNumber>
    </recommendedName>
    <alternativeName>
        <fullName evidence="7 8">NAD(+) synthase [glutamine-hydrolyzing]</fullName>
    </alternativeName>
</protein>
<comment type="catalytic activity">
    <reaction evidence="7 8">
        <text>deamido-NAD(+) + L-glutamine + ATP + H2O = L-glutamate + AMP + diphosphate + NAD(+) + H(+)</text>
        <dbReference type="Rhea" id="RHEA:24384"/>
        <dbReference type="ChEBI" id="CHEBI:15377"/>
        <dbReference type="ChEBI" id="CHEBI:15378"/>
        <dbReference type="ChEBI" id="CHEBI:29985"/>
        <dbReference type="ChEBI" id="CHEBI:30616"/>
        <dbReference type="ChEBI" id="CHEBI:33019"/>
        <dbReference type="ChEBI" id="CHEBI:57540"/>
        <dbReference type="ChEBI" id="CHEBI:58359"/>
        <dbReference type="ChEBI" id="CHEBI:58437"/>
        <dbReference type="ChEBI" id="CHEBI:456215"/>
        <dbReference type="EC" id="6.3.5.1"/>
    </reaction>
</comment>